<proteinExistence type="predicted"/>
<reference evidence="2" key="1">
    <citation type="journal article" date="2019" name="Int. J. Syst. Evol. Microbiol.">
        <title>The Global Catalogue of Microorganisms (GCM) 10K type strain sequencing project: providing services to taxonomists for standard genome sequencing and annotation.</title>
        <authorList>
            <consortium name="The Broad Institute Genomics Platform"/>
            <consortium name="The Broad Institute Genome Sequencing Center for Infectious Disease"/>
            <person name="Wu L."/>
            <person name="Ma J."/>
        </authorList>
    </citation>
    <scope>NUCLEOTIDE SEQUENCE [LARGE SCALE GENOMIC DNA]</scope>
    <source>
        <strain evidence="2">JCM 19134</strain>
    </source>
</reference>
<dbReference type="CDD" id="cd00609">
    <property type="entry name" value="AAT_like"/>
    <property type="match status" value="1"/>
</dbReference>
<dbReference type="GO" id="GO:0004069">
    <property type="term" value="F:L-aspartate:2-oxoglutarate aminotransferase activity"/>
    <property type="evidence" value="ECO:0007669"/>
    <property type="project" value="InterPro"/>
</dbReference>
<dbReference type="Proteomes" id="UP001409585">
    <property type="component" value="Unassembled WGS sequence"/>
</dbReference>
<dbReference type="Gene3D" id="3.90.1150.10">
    <property type="entry name" value="Aspartate Aminotransferase, domain 1"/>
    <property type="match status" value="1"/>
</dbReference>
<protein>
    <submittedName>
        <fullName evidence="1">Aminotransferase class I/II-fold pyridoxal phosphate-dependent enzyme</fullName>
    </submittedName>
</protein>
<dbReference type="InterPro" id="IPR015424">
    <property type="entry name" value="PyrdxlP-dep_Trfase"/>
</dbReference>
<dbReference type="PANTHER" id="PTHR43799:SF1">
    <property type="entry name" value="ASPARTATE AMINOTRANSFERASE"/>
    <property type="match status" value="1"/>
</dbReference>
<keyword evidence="1" id="KW-0032">Aminotransferase</keyword>
<dbReference type="AlphaFoldDB" id="A0AAV3U7A8"/>
<dbReference type="InterPro" id="IPR015421">
    <property type="entry name" value="PyrdxlP-dep_Trfase_major"/>
</dbReference>
<dbReference type="Gene3D" id="3.40.640.10">
    <property type="entry name" value="Type I PLP-dependent aspartate aminotransferase-like (Major domain)"/>
    <property type="match status" value="1"/>
</dbReference>
<dbReference type="PANTHER" id="PTHR43799">
    <property type="entry name" value="AMINOTRANSFERASE, PUTATIVE-RELATED"/>
    <property type="match status" value="1"/>
</dbReference>
<organism evidence="1 2">
    <name type="scientific">Halioxenophilus aromaticivorans</name>
    <dbReference type="NCBI Taxonomy" id="1306992"/>
    <lineage>
        <taxon>Bacteria</taxon>
        <taxon>Pseudomonadati</taxon>
        <taxon>Pseudomonadota</taxon>
        <taxon>Gammaproteobacteria</taxon>
        <taxon>Alteromonadales</taxon>
        <taxon>Alteromonadaceae</taxon>
        <taxon>Halioxenophilus</taxon>
    </lineage>
</organism>
<keyword evidence="1" id="KW-0808">Transferase</keyword>
<dbReference type="InterPro" id="IPR024551">
    <property type="entry name" value="AspAT_Ic"/>
</dbReference>
<keyword evidence="2" id="KW-1185">Reference proteome</keyword>
<evidence type="ECO:0000313" key="1">
    <source>
        <dbReference type="EMBL" id="GAA4954472.1"/>
    </source>
</evidence>
<sequence length="416" mass="45726">MNMIDTQLKDFCQKNTIQNQQLNMARGNPCQEQLDLSNELLTCVNKMNCITRDGVDVRNYGGIDGINEAKDLFSKYMDVNVTEIIVAGNSSLNLMYNALALALIQGTTNGPGWLSQGAIKFLCPTPGYDRHFSLCESLGIQMIAVPLNEDGPDMDIVENLVKSDHLIKGIWCVPKYSNPTGICYSDETINRLAFMDTAAGDFRIFCDNAYAVHHLGNKGTQIANLLEACKLASNPERAYLFGSTSKLTFPGAGVAMVAASEKNISYFRKQLGFQTIGPDKINQLRHVNFFQDIDGLMTHANLHANILRKKFDVILDVFDQYLSSGNLASWRRPDGGYFISVNLLPGCAKKVVDLAKTFGLTLTPAGATFPYGYDAEDRNIRIAPSSLTVEDAKLASEILCKCIVSVSSSVHPNLHN</sequence>
<name>A0AAV3U7A8_9ALTE</name>
<gene>
    <name evidence="1" type="ORF">GCM10025791_38270</name>
</gene>
<evidence type="ECO:0000313" key="2">
    <source>
        <dbReference type="Proteomes" id="UP001409585"/>
    </source>
</evidence>
<dbReference type="EMBL" id="BAABLX010000061">
    <property type="protein sequence ID" value="GAA4954472.1"/>
    <property type="molecule type" value="Genomic_DNA"/>
</dbReference>
<dbReference type="RefSeq" id="WP_345426264.1">
    <property type="nucleotide sequence ID" value="NZ_AP031496.1"/>
</dbReference>
<dbReference type="SUPFAM" id="SSF53383">
    <property type="entry name" value="PLP-dependent transferases"/>
    <property type="match status" value="1"/>
</dbReference>
<comment type="caution">
    <text evidence="1">The sequence shown here is derived from an EMBL/GenBank/DDBJ whole genome shotgun (WGS) entry which is preliminary data.</text>
</comment>
<accession>A0AAV3U7A8</accession>
<dbReference type="Pfam" id="PF12897">
    <property type="entry name" value="Asp_aminotransf"/>
    <property type="match status" value="1"/>
</dbReference>
<dbReference type="InterPro" id="IPR015422">
    <property type="entry name" value="PyrdxlP-dep_Trfase_small"/>
</dbReference>